<dbReference type="PANTHER" id="PTHR30055:SF234">
    <property type="entry name" value="HTH-TYPE TRANSCRIPTIONAL REGULATOR BETI"/>
    <property type="match status" value="1"/>
</dbReference>
<dbReference type="InterPro" id="IPR009057">
    <property type="entry name" value="Homeodomain-like_sf"/>
</dbReference>
<dbReference type="InterPro" id="IPR036271">
    <property type="entry name" value="Tet_transcr_reg_TetR-rel_C_sf"/>
</dbReference>
<dbReference type="AlphaFoldDB" id="Q2RYV3"/>
<dbReference type="OrthoDB" id="6430772at2"/>
<dbReference type="Proteomes" id="UP000008674">
    <property type="component" value="Chromosome"/>
</dbReference>
<dbReference type="Pfam" id="PF00440">
    <property type="entry name" value="TetR_N"/>
    <property type="match status" value="1"/>
</dbReference>
<evidence type="ECO:0000259" key="5">
    <source>
        <dbReference type="PROSITE" id="PS50977"/>
    </source>
</evidence>
<keyword evidence="1" id="KW-0805">Transcription regulation</keyword>
<dbReference type="EnsemblBacteria" id="ABC44990">
    <property type="protein sequence ID" value="ABC44990"/>
    <property type="gene ID" value="SRU_2786"/>
</dbReference>
<evidence type="ECO:0000256" key="2">
    <source>
        <dbReference type="ARBA" id="ARBA00023125"/>
    </source>
</evidence>
<feature type="DNA-binding region" description="H-T-H motif" evidence="4">
    <location>
        <begin position="49"/>
        <end position="68"/>
    </location>
</feature>
<dbReference type="eggNOG" id="COG1309">
    <property type="taxonomic scope" value="Bacteria"/>
</dbReference>
<dbReference type="STRING" id="309807.SRU_2786"/>
<dbReference type="KEGG" id="sru:SRU_2786"/>
<evidence type="ECO:0000313" key="7">
    <source>
        <dbReference type="Proteomes" id="UP000008674"/>
    </source>
</evidence>
<dbReference type="GO" id="GO:0000976">
    <property type="term" value="F:transcription cis-regulatory region binding"/>
    <property type="evidence" value="ECO:0007669"/>
    <property type="project" value="TreeGrafter"/>
</dbReference>
<dbReference type="PRINTS" id="PR00455">
    <property type="entry name" value="HTHTETR"/>
</dbReference>
<protein>
    <submittedName>
        <fullName evidence="6">Transcriptional regulator, TetR family protein</fullName>
    </submittedName>
</protein>
<organism evidence="6 7">
    <name type="scientific">Salinibacter ruber (strain DSM 13855 / M31)</name>
    <dbReference type="NCBI Taxonomy" id="309807"/>
    <lineage>
        <taxon>Bacteria</taxon>
        <taxon>Pseudomonadati</taxon>
        <taxon>Rhodothermota</taxon>
        <taxon>Rhodothermia</taxon>
        <taxon>Rhodothermales</taxon>
        <taxon>Salinibacteraceae</taxon>
        <taxon>Salinibacter</taxon>
    </lineage>
</organism>
<evidence type="ECO:0000256" key="3">
    <source>
        <dbReference type="ARBA" id="ARBA00023163"/>
    </source>
</evidence>
<evidence type="ECO:0000256" key="4">
    <source>
        <dbReference type="PROSITE-ProRule" id="PRU00335"/>
    </source>
</evidence>
<feature type="domain" description="HTH tetR-type" evidence="5">
    <location>
        <begin position="26"/>
        <end position="86"/>
    </location>
</feature>
<keyword evidence="7" id="KW-1185">Reference proteome</keyword>
<dbReference type="HOGENOM" id="CLU_069356_12_1_10"/>
<keyword evidence="3" id="KW-0804">Transcription</keyword>
<dbReference type="Gene3D" id="1.10.357.10">
    <property type="entry name" value="Tetracycline Repressor, domain 2"/>
    <property type="match status" value="1"/>
</dbReference>
<accession>Q2RYV3</accession>
<evidence type="ECO:0000313" key="6">
    <source>
        <dbReference type="EMBL" id="ABC44990.1"/>
    </source>
</evidence>
<dbReference type="Pfam" id="PF13305">
    <property type="entry name" value="TetR_C_33"/>
    <property type="match status" value="1"/>
</dbReference>
<dbReference type="EMBL" id="CP000159">
    <property type="protein sequence ID" value="ABC44990.1"/>
    <property type="molecule type" value="Genomic_DNA"/>
</dbReference>
<sequence>MQFQRTMFTAIPLPMSVDDRQREEKRQRRRTIVDAAETVLDEKGRDAMTMADIADEAEVSRSLLYVYFENMADIVLAVTHRGFRAMRERFEAAAQQHDTGRAQIRAVGDAYVRFSREKPTLFRLVAQFESRAADPDESSERVRRCLAEADRGLQVISTAIRAGIDDGSIRQDLDPRQTAVTLWGATHGLIQLAANKGSGLEKRYNLDPGSLVNNGLDFLGRALADQDGS</sequence>
<dbReference type="SUPFAM" id="SSF46689">
    <property type="entry name" value="Homeodomain-like"/>
    <property type="match status" value="1"/>
</dbReference>
<keyword evidence="2 4" id="KW-0238">DNA-binding</keyword>
<dbReference type="PANTHER" id="PTHR30055">
    <property type="entry name" value="HTH-TYPE TRANSCRIPTIONAL REGULATOR RUTR"/>
    <property type="match status" value="1"/>
</dbReference>
<dbReference type="PROSITE" id="PS50977">
    <property type="entry name" value="HTH_TETR_2"/>
    <property type="match status" value="1"/>
</dbReference>
<proteinExistence type="predicted"/>
<dbReference type="InterPro" id="IPR050109">
    <property type="entry name" value="HTH-type_TetR-like_transc_reg"/>
</dbReference>
<evidence type="ECO:0000256" key="1">
    <source>
        <dbReference type="ARBA" id="ARBA00023015"/>
    </source>
</evidence>
<gene>
    <name evidence="6" type="ordered locus">SRU_2786</name>
</gene>
<name>Q2RYV3_SALRD</name>
<dbReference type="SUPFAM" id="SSF48498">
    <property type="entry name" value="Tetracyclin repressor-like, C-terminal domain"/>
    <property type="match status" value="1"/>
</dbReference>
<reference evidence="6 7" key="1">
    <citation type="journal article" date="2005" name="Proc. Natl. Acad. Sci. U.S.A.">
        <title>The genome of Salinibacter ruber: convergence and gene exchange among hyperhalophilic bacteria and archaea.</title>
        <authorList>
            <person name="Mongodin E.F."/>
            <person name="Nelson K.E."/>
            <person name="Daugherty S."/>
            <person name="Deboy R.T."/>
            <person name="Wister J."/>
            <person name="Khouri H."/>
            <person name="Weidman J."/>
            <person name="Walsh D.A."/>
            <person name="Papke R.T."/>
            <person name="Sanchez Perez G."/>
            <person name="Sharma A.K."/>
            <person name="Nesbo C.L."/>
            <person name="MacLeod D."/>
            <person name="Bapteste E."/>
            <person name="Doolittle W.F."/>
            <person name="Charlebois R.L."/>
            <person name="Legault B."/>
            <person name="Rodriguez-Valera F."/>
        </authorList>
    </citation>
    <scope>NUCLEOTIDE SEQUENCE [LARGE SCALE GENOMIC DNA]</scope>
    <source>
        <strain evidence="7">DSM 13855 / CECT 5946 / M31</strain>
    </source>
</reference>
<dbReference type="GO" id="GO:0003700">
    <property type="term" value="F:DNA-binding transcription factor activity"/>
    <property type="evidence" value="ECO:0007669"/>
    <property type="project" value="TreeGrafter"/>
</dbReference>
<dbReference type="InterPro" id="IPR001647">
    <property type="entry name" value="HTH_TetR"/>
</dbReference>
<dbReference type="InterPro" id="IPR025996">
    <property type="entry name" value="MT1864/Rv1816-like_C"/>
</dbReference>